<evidence type="ECO:0000313" key="3">
    <source>
        <dbReference type="Proteomes" id="UP000294919"/>
    </source>
</evidence>
<organism evidence="2 3">
    <name type="scientific">Marinisporobacter balticus</name>
    <dbReference type="NCBI Taxonomy" id="2018667"/>
    <lineage>
        <taxon>Bacteria</taxon>
        <taxon>Bacillati</taxon>
        <taxon>Bacillota</taxon>
        <taxon>Clostridia</taxon>
        <taxon>Peptostreptococcales</taxon>
        <taxon>Thermotaleaceae</taxon>
        <taxon>Marinisporobacter</taxon>
    </lineage>
</organism>
<keyword evidence="1" id="KW-0812">Transmembrane</keyword>
<comment type="caution">
    <text evidence="2">The sequence shown here is derived from an EMBL/GenBank/DDBJ whole genome shotgun (WGS) entry which is preliminary data.</text>
</comment>
<feature type="transmembrane region" description="Helical" evidence="1">
    <location>
        <begin position="6"/>
        <end position="25"/>
    </location>
</feature>
<evidence type="ECO:0000256" key="1">
    <source>
        <dbReference type="SAM" id="Phobius"/>
    </source>
</evidence>
<gene>
    <name evidence="2" type="ORF">EV214_104198</name>
</gene>
<keyword evidence="1" id="KW-0472">Membrane</keyword>
<dbReference type="AlphaFoldDB" id="A0A4R2KWB0"/>
<proteinExistence type="predicted"/>
<name>A0A4R2KWB0_9FIRM</name>
<protein>
    <submittedName>
        <fullName evidence="2">Uncharacterized protein</fullName>
    </submittedName>
</protein>
<dbReference type="EMBL" id="SLWV01000004">
    <property type="protein sequence ID" value="TCO78811.1"/>
    <property type="molecule type" value="Genomic_DNA"/>
</dbReference>
<dbReference type="Proteomes" id="UP000294919">
    <property type="component" value="Unassembled WGS sequence"/>
</dbReference>
<evidence type="ECO:0000313" key="2">
    <source>
        <dbReference type="EMBL" id="TCO78811.1"/>
    </source>
</evidence>
<keyword evidence="3" id="KW-1185">Reference proteome</keyword>
<keyword evidence="1" id="KW-1133">Transmembrane helix</keyword>
<reference evidence="2 3" key="1">
    <citation type="submission" date="2019-03" db="EMBL/GenBank/DDBJ databases">
        <title>Genomic Encyclopedia of Type Strains, Phase IV (KMG-IV): sequencing the most valuable type-strain genomes for metagenomic binning, comparative biology and taxonomic classification.</title>
        <authorList>
            <person name="Goeker M."/>
        </authorList>
    </citation>
    <scope>NUCLEOTIDE SEQUENCE [LARGE SCALE GENOMIC DNA]</scope>
    <source>
        <strain evidence="2 3">DSM 102940</strain>
    </source>
</reference>
<accession>A0A4R2KWB0</accession>
<sequence length="34" mass="4113">MNPAFFLLIFKFILKFIYINVDTVLRTNCTQMKE</sequence>